<keyword evidence="10 12" id="KW-0472">Membrane</keyword>
<proteinExistence type="inferred from homology"/>
<organism evidence="13 14">
    <name type="scientific">Molorchus minor</name>
    <dbReference type="NCBI Taxonomy" id="1323400"/>
    <lineage>
        <taxon>Eukaryota</taxon>
        <taxon>Metazoa</taxon>
        <taxon>Ecdysozoa</taxon>
        <taxon>Arthropoda</taxon>
        <taxon>Hexapoda</taxon>
        <taxon>Insecta</taxon>
        <taxon>Pterygota</taxon>
        <taxon>Neoptera</taxon>
        <taxon>Endopterygota</taxon>
        <taxon>Coleoptera</taxon>
        <taxon>Polyphaga</taxon>
        <taxon>Cucujiformia</taxon>
        <taxon>Chrysomeloidea</taxon>
        <taxon>Cerambycidae</taxon>
        <taxon>Lamiinae</taxon>
        <taxon>Monochamini</taxon>
        <taxon>Molorchus</taxon>
    </lineage>
</organism>
<evidence type="ECO:0000256" key="4">
    <source>
        <dbReference type="ARBA" id="ARBA00022475"/>
    </source>
</evidence>
<dbReference type="EMBL" id="JAPWTJ010000379">
    <property type="protein sequence ID" value="KAJ8979045.1"/>
    <property type="molecule type" value="Genomic_DNA"/>
</dbReference>
<evidence type="ECO:0000256" key="1">
    <source>
        <dbReference type="ARBA" id="ARBA00004610"/>
    </source>
</evidence>
<name>A0ABQ9JLE8_9CUCU</name>
<evidence type="ECO:0000256" key="7">
    <source>
        <dbReference type="ARBA" id="ARBA00022949"/>
    </source>
</evidence>
<evidence type="ECO:0000256" key="12">
    <source>
        <dbReference type="RuleBase" id="RU010713"/>
    </source>
</evidence>
<dbReference type="PANTHER" id="PTHR11893">
    <property type="entry name" value="INNEXIN"/>
    <property type="match status" value="1"/>
</dbReference>
<evidence type="ECO:0000313" key="13">
    <source>
        <dbReference type="EMBL" id="KAJ8979045.1"/>
    </source>
</evidence>
<dbReference type="Pfam" id="PF00876">
    <property type="entry name" value="Innexin"/>
    <property type="match status" value="1"/>
</dbReference>
<feature type="transmembrane region" description="Helical" evidence="12">
    <location>
        <begin position="31"/>
        <end position="48"/>
    </location>
</feature>
<feature type="transmembrane region" description="Helical" evidence="12">
    <location>
        <begin position="106"/>
        <end position="125"/>
    </location>
</feature>
<dbReference type="PROSITE" id="PS51013">
    <property type="entry name" value="PANNEXIN"/>
    <property type="match status" value="1"/>
</dbReference>
<keyword evidence="7" id="KW-0965">Cell junction</keyword>
<keyword evidence="3 12" id="KW-0813">Transport</keyword>
<accession>A0ABQ9JLE8</accession>
<feature type="non-terminal residue" evidence="13">
    <location>
        <position position="1"/>
    </location>
</feature>
<keyword evidence="5 12" id="KW-0812">Transmembrane</keyword>
<evidence type="ECO:0000256" key="5">
    <source>
        <dbReference type="ARBA" id="ARBA00022692"/>
    </source>
</evidence>
<evidence type="ECO:0000256" key="9">
    <source>
        <dbReference type="ARBA" id="ARBA00023065"/>
    </source>
</evidence>
<keyword evidence="14" id="KW-1185">Reference proteome</keyword>
<keyword evidence="4" id="KW-1003">Cell membrane</keyword>
<comment type="caution">
    <text evidence="13">The sequence shown here is derived from an EMBL/GenBank/DDBJ whole genome shotgun (WGS) entry which is preliminary data.</text>
</comment>
<sequence>TMSVIAVLSQIKQNVKLTPKLYTIDNWVFKLHYKATVVLFLVGTLLVTSRQYIGEHIRCISDGGVPDHVKHLDAKLLDSGNLAHPGVGPYGINSTEPIRRHGYYQWVPFVLFLQAIMFYMTHMLWKKLEGGRLRYLVEGLRYAAFSLSDDVVQVRDDKIPSRKDKEEKMSQIRNAFLTRIYINRSWSVKLIICECLNVLHIILQIYITDVFLSGNFNQLGINIWREGLDSNVDILDEVFPKVTKCTFHKYGPSKQSAARCNVCHGPT</sequence>
<gene>
    <name evidence="12" type="primary">inx</name>
    <name evidence="13" type="ORF">NQ317_010296</name>
</gene>
<comment type="subcellular location">
    <subcellularLocation>
        <location evidence="1">Cell junction</location>
        <location evidence="1">Gap junction</location>
    </subcellularLocation>
    <subcellularLocation>
        <location evidence="2 12">Cell membrane</location>
        <topology evidence="2 12">Multi-pass membrane protein</topology>
    </subcellularLocation>
</comment>
<evidence type="ECO:0000256" key="2">
    <source>
        <dbReference type="ARBA" id="ARBA00004651"/>
    </source>
</evidence>
<dbReference type="PANTHER" id="PTHR11893:SF38">
    <property type="entry name" value="INNEXIN INX7"/>
    <property type="match status" value="1"/>
</dbReference>
<keyword evidence="6" id="KW-0303">Gap junction</keyword>
<dbReference type="PRINTS" id="PR01262">
    <property type="entry name" value="INNEXIN"/>
</dbReference>
<keyword evidence="8 12" id="KW-1133">Transmembrane helix</keyword>
<comment type="caution">
    <text evidence="12">Lacks conserved residue(s) required for the propagation of feature annotation.</text>
</comment>
<protein>
    <recommendedName>
        <fullName evidence="12">Innexin</fullName>
    </recommendedName>
</protein>
<comment type="similarity">
    <text evidence="12">Belongs to the pannexin family.</text>
</comment>
<comment type="function">
    <text evidence="12">Structural component of the gap junctions.</text>
</comment>
<evidence type="ECO:0000256" key="6">
    <source>
        <dbReference type="ARBA" id="ARBA00022868"/>
    </source>
</evidence>
<evidence type="ECO:0000313" key="14">
    <source>
        <dbReference type="Proteomes" id="UP001162164"/>
    </source>
</evidence>
<keyword evidence="9 12" id="KW-0406">Ion transport</keyword>
<evidence type="ECO:0000256" key="8">
    <source>
        <dbReference type="ARBA" id="ARBA00022989"/>
    </source>
</evidence>
<evidence type="ECO:0000256" key="11">
    <source>
        <dbReference type="ARBA" id="ARBA00023303"/>
    </source>
</evidence>
<reference evidence="13" key="1">
    <citation type="journal article" date="2023" name="Insect Mol. Biol.">
        <title>Genome sequencing provides insights into the evolution of gene families encoding plant cell wall-degrading enzymes in longhorned beetles.</title>
        <authorList>
            <person name="Shin N.R."/>
            <person name="Okamura Y."/>
            <person name="Kirsch R."/>
            <person name="Pauchet Y."/>
        </authorList>
    </citation>
    <scope>NUCLEOTIDE SEQUENCE</scope>
    <source>
        <strain evidence="13">MMC_N1</strain>
    </source>
</reference>
<keyword evidence="11 12" id="KW-0407">Ion channel</keyword>
<dbReference type="InterPro" id="IPR000990">
    <property type="entry name" value="Innexin"/>
</dbReference>
<dbReference type="Proteomes" id="UP001162164">
    <property type="component" value="Unassembled WGS sequence"/>
</dbReference>
<evidence type="ECO:0000256" key="3">
    <source>
        <dbReference type="ARBA" id="ARBA00022448"/>
    </source>
</evidence>
<evidence type="ECO:0000256" key="10">
    <source>
        <dbReference type="ARBA" id="ARBA00023136"/>
    </source>
</evidence>